<gene>
    <name evidence="1" type="ORF">N1851_008266</name>
</gene>
<accession>A0AA47N1R6</accession>
<reference evidence="1" key="1">
    <citation type="journal article" date="2023" name="Front. Mar. Sci.">
        <title>A new Merluccius polli reference genome to investigate the effects of global change in West African waters.</title>
        <authorList>
            <person name="Mateo J.L."/>
            <person name="Blanco-Fernandez C."/>
            <person name="Garcia-Vazquez E."/>
            <person name="Machado-Schiaffino G."/>
        </authorList>
    </citation>
    <scope>NUCLEOTIDE SEQUENCE</scope>
    <source>
        <strain evidence="1">C29</strain>
        <tissue evidence="1">Fin</tissue>
    </source>
</reference>
<evidence type="ECO:0000313" key="1">
    <source>
        <dbReference type="EMBL" id="KAK0150629.1"/>
    </source>
</evidence>
<protein>
    <submittedName>
        <fullName evidence="1">Uncharacterized protein</fullName>
    </submittedName>
</protein>
<dbReference type="Proteomes" id="UP001174136">
    <property type="component" value="Unassembled WGS sequence"/>
</dbReference>
<dbReference type="EMBL" id="JAOPHQ010001454">
    <property type="protein sequence ID" value="KAK0150629.1"/>
    <property type="molecule type" value="Genomic_DNA"/>
</dbReference>
<sequence length="144" mass="15458">MVTKRNVPVDLCRAPRGYSSRTSLSPCPKQQLSAVDSATASCVTSKGIWLFSLKQQLSAVDSATASCVTSKAIWLFSPKQQLSAVDSATASCVTSKGIWLFSREAAQEDQAEQVLKICVFHTREEDEGASDADVSIVVEGTELI</sequence>
<dbReference type="AlphaFoldDB" id="A0AA47N1R6"/>
<proteinExistence type="predicted"/>
<name>A0AA47N1R6_MERPO</name>
<keyword evidence="2" id="KW-1185">Reference proteome</keyword>
<evidence type="ECO:0000313" key="2">
    <source>
        <dbReference type="Proteomes" id="UP001174136"/>
    </source>
</evidence>
<organism evidence="1 2">
    <name type="scientific">Merluccius polli</name>
    <name type="common">Benguela hake</name>
    <name type="synonym">Merluccius cadenati</name>
    <dbReference type="NCBI Taxonomy" id="89951"/>
    <lineage>
        <taxon>Eukaryota</taxon>
        <taxon>Metazoa</taxon>
        <taxon>Chordata</taxon>
        <taxon>Craniata</taxon>
        <taxon>Vertebrata</taxon>
        <taxon>Euteleostomi</taxon>
        <taxon>Actinopterygii</taxon>
        <taxon>Neopterygii</taxon>
        <taxon>Teleostei</taxon>
        <taxon>Neoteleostei</taxon>
        <taxon>Acanthomorphata</taxon>
        <taxon>Zeiogadaria</taxon>
        <taxon>Gadariae</taxon>
        <taxon>Gadiformes</taxon>
        <taxon>Gadoidei</taxon>
        <taxon>Merlucciidae</taxon>
        <taxon>Merluccius</taxon>
    </lineage>
</organism>
<comment type="caution">
    <text evidence="1">The sequence shown here is derived from an EMBL/GenBank/DDBJ whole genome shotgun (WGS) entry which is preliminary data.</text>
</comment>